<comment type="similarity">
    <text evidence="2 8">Belongs to the MLO family.</text>
</comment>
<dbReference type="PANTHER" id="PTHR31942">
    <property type="entry name" value="MLO-LIKE PROTEIN 1"/>
    <property type="match status" value="1"/>
</dbReference>
<keyword evidence="5 8" id="KW-1133">Transmembrane helix</keyword>
<evidence type="ECO:0000256" key="7">
    <source>
        <dbReference type="ARBA" id="ARBA00023265"/>
    </source>
</evidence>
<keyword evidence="6 8" id="KW-0472">Membrane</keyword>
<protein>
    <recommendedName>
        <fullName evidence="8">MLO-like protein</fullName>
    </recommendedName>
</protein>
<feature type="transmembrane region" description="Helical" evidence="9">
    <location>
        <begin position="62"/>
        <end position="80"/>
    </location>
</feature>
<feature type="transmembrane region" description="Helical" evidence="9">
    <location>
        <begin position="17"/>
        <end position="41"/>
    </location>
</feature>
<reference evidence="10 11" key="1">
    <citation type="journal article" date="2018" name="PLoS Genet.">
        <title>Population sequencing reveals clonal diversity and ancestral inbreeding in the grapevine cultivar Chardonnay.</title>
        <authorList>
            <person name="Roach M.J."/>
            <person name="Johnson D.L."/>
            <person name="Bohlmann J."/>
            <person name="van Vuuren H.J."/>
            <person name="Jones S.J."/>
            <person name="Pretorius I.S."/>
            <person name="Schmidt S.A."/>
            <person name="Borneman A.R."/>
        </authorList>
    </citation>
    <scope>NUCLEOTIDE SEQUENCE [LARGE SCALE GENOMIC DNA]</scope>
    <source>
        <strain evidence="11">cv. Chardonnay</strain>
        <tissue evidence="10">Leaf</tissue>
    </source>
</reference>
<comment type="domain">
    <text evidence="8">The C-terminus contains a calmodulin-binding domain, which binds calmodulin in a calcium-dependent fashion.</text>
</comment>
<dbReference type="GO" id="GO:0016020">
    <property type="term" value="C:membrane"/>
    <property type="evidence" value="ECO:0007669"/>
    <property type="project" value="UniProtKB-SubCell"/>
</dbReference>
<keyword evidence="8" id="KW-0112">Calmodulin-binding</keyword>
<keyword evidence="7 8" id="KW-0568">Pathogenesis-related protein</keyword>
<keyword evidence="3 8" id="KW-0812">Transmembrane</keyword>
<comment type="function">
    <text evidence="8">May be involved in modulation of pathogen defense and leaf cell death.</text>
</comment>
<keyword evidence="4 8" id="KW-0611">Plant defense</keyword>
<evidence type="ECO:0000256" key="3">
    <source>
        <dbReference type="ARBA" id="ARBA00022692"/>
    </source>
</evidence>
<gene>
    <name evidence="10" type="primary">MLO3_3</name>
    <name evidence="8" type="synonym">MLO</name>
    <name evidence="10" type="ORF">CK203_074597</name>
</gene>
<evidence type="ECO:0000313" key="10">
    <source>
        <dbReference type="EMBL" id="RVW39806.1"/>
    </source>
</evidence>
<evidence type="ECO:0000256" key="4">
    <source>
        <dbReference type="ARBA" id="ARBA00022821"/>
    </source>
</evidence>
<feature type="transmembrane region" description="Helical" evidence="9">
    <location>
        <begin position="130"/>
        <end position="150"/>
    </location>
</feature>
<proteinExistence type="inferred from homology"/>
<feature type="transmembrane region" description="Helical" evidence="9">
    <location>
        <begin position="276"/>
        <end position="294"/>
    </location>
</feature>
<dbReference type="Proteomes" id="UP000288805">
    <property type="component" value="Unassembled WGS sequence"/>
</dbReference>
<evidence type="ECO:0000256" key="5">
    <source>
        <dbReference type="ARBA" id="ARBA00022989"/>
    </source>
</evidence>
<sequence>MATGNNSVRSLEHTPTWALAVVCFFFIAISIVLEHCIHLLTNWLKRHRKTALCDAVDRLKSELMLLGFMSLLLAVTQEPISKICIPPKYADKMLPCRRLVEDQSANTTDPCTSKGMVSIVTQKGIQQLQIFIFVLAVMQIVYSVLTMALGRLKMRRWSAWEKETQTTEYLVANDPNRFRFTRQTTFGRRHMSSCTETSLQLWTKCFFRQFFRSVVKVDYITLRHGFISAHLAPNSNFNFQKYIRRSLDEDFKVVVSISPLMRFIVVIFLLLDVHGWHVYLWVSCVPLLIVLILGTKLEVIVERMALQLKHQNYVIKGTPLVKPNDNLFWFEDPRFVLTLIHYTLFTIEFGWDSCYHEHTVITAIRVALASSPLQLYYTSPVCTSDTGEAFLKSVALSPPPVHGITIQGKALEEQTAKIIKQWHAELGGSPTSKGEIVEVEEEESVRNEAAWSRFRSMAPMLELPAVKRDGRWKERE</sequence>
<dbReference type="PANTHER" id="PTHR31942:SF59">
    <property type="entry name" value="MLO-LIKE PROTEIN"/>
    <property type="match status" value="1"/>
</dbReference>
<dbReference type="AlphaFoldDB" id="A0A438DWB6"/>
<dbReference type="GO" id="GO:0005516">
    <property type="term" value="F:calmodulin binding"/>
    <property type="evidence" value="ECO:0007669"/>
    <property type="project" value="UniProtKB-KW"/>
</dbReference>
<name>A0A438DWB6_VITVI</name>
<dbReference type="EMBL" id="QGNW01001471">
    <property type="protein sequence ID" value="RVW39806.1"/>
    <property type="molecule type" value="Genomic_DNA"/>
</dbReference>
<dbReference type="Pfam" id="PF03094">
    <property type="entry name" value="Mlo"/>
    <property type="match status" value="1"/>
</dbReference>
<dbReference type="InterPro" id="IPR004326">
    <property type="entry name" value="Mlo"/>
</dbReference>
<evidence type="ECO:0000256" key="8">
    <source>
        <dbReference type="RuleBase" id="RU280816"/>
    </source>
</evidence>
<evidence type="ECO:0000256" key="2">
    <source>
        <dbReference type="ARBA" id="ARBA00006574"/>
    </source>
</evidence>
<dbReference type="GO" id="GO:0006952">
    <property type="term" value="P:defense response"/>
    <property type="evidence" value="ECO:0007669"/>
    <property type="project" value="UniProtKB-KW"/>
</dbReference>
<evidence type="ECO:0000313" key="11">
    <source>
        <dbReference type="Proteomes" id="UP000288805"/>
    </source>
</evidence>
<organism evidence="10 11">
    <name type="scientific">Vitis vinifera</name>
    <name type="common">Grape</name>
    <dbReference type="NCBI Taxonomy" id="29760"/>
    <lineage>
        <taxon>Eukaryota</taxon>
        <taxon>Viridiplantae</taxon>
        <taxon>Streptophyta</taxon>
        <taxon>Embryophyta</taxon>
        <taxon>Tracheophyta</taxon>
        <taxon>Spermatophyta</taxon>
        <taxon>Magnoliopsida</taxon>
        <taxon>eudicotyledons</taxon>
        <taxon>Gunneridae</taxon>
        <taxon>Pentapetalae</taxon>
        <taxon>rosids</taxon>
        <taxon>Vitales</taxon>
        <taxon>Vitaceae</taxon>
        <taxon>Viteae</taxon>
        <taxon>Vitis</taxon>
    </lineage>
</organism>
<evidence type="ECO:0000256" key="6">
    <source>
        <dbReference type="ARBA" id="ARBA00023136"/>
    </source>
</evidence>
<feature type="transmembrane region" description="Helical" evidence="9">
    <location>
        <begin position="251"/>
        <end position="270"/>
    </location>
</feature>
<accession>A0A438DWB6</accession>
<evidence type="ECO:0000256" key="9">
    <source>
        <dbReference type="SAM" id="Phobius"/>
    </source>
</evidence>
<comment type="caution">
    <text evidence="10">The sequence shown here is derived from an EMBL/GenBank/DDBJ whole genome shotgun (WGS) entry which is preliminary data.</text>
</comment>
<evidence type="ECO:0000256" key="1">
    <source>
        <dbReference type="ARBA" id="ARBA00004141"/>
    </source>
</evidence>
<comment type="subcellular location">
    <subcellularLocation>
        <location evidence="1 8">Membrane</location>
        <topology evidence="1 8">Multi-pass membrane protein</topology>
    </subcellularLocation>
</comment>